<evidence type="ECO:0000256" key="1">
    <source>
        <dbReference type="SAM" id="MobiDB-lite"/>
    </source>
</evidence>
<sequence length="73" mass="8340">MDFDDFEFDSNLARVGNSLFRDGLVNWTRHSVDRTVQEQDMIVYPYPVNQTSMTGQSNRGREPAGSLFQSNPP</sequence>
<keyword evidence="3" id="KW-1185">Reference proteome</keyword>
<gene>
    <name evidence="2" type="ORF">TIFTF001_018735</name>
</gene>
<name>A0AA88AVW4_FICCA</name>
<dbReference type="AlphaFoldDB" id="A0AA88AVW4"/>
<feature type="region of interest" description="Disordered" evidence="1">
    <location>
        <begin position="48"/>
        <end position="73"/>
    </location>
</feature>
<reference evidence="2" key="1">
    <citation type="submission" date="2023-07" db="EMBL/GenBank/DDBJ databases">
        <title>draft genome sequence of fig (Ficus carica).</title>
        <authorList>
            <person name="Takahashi T."/>
            <person name="Nishimura K."/>
        </authorList>
    </citation>
    <scope>NUCLEOTIDE SEQUENCE</scope>
</reference>
<protein>
    <submittedName>
        <fullName evidence="2">Uncharacterized protein</fullName>
    </submittedName>
</protein>
<feature type="compositionally biased region" description="Polar residues" evidence="1">
    <location>
        <begin position="48"/>
        <end position="58"/>
    </location>
</feature>
<dbReference type="Proteomes" id="UP001187192">
    <property type="component" value="Unassembled WGS sequence"/>
</dbReference>
<accession>A0AA88AVW4</accession>
<evidence type="ECO:0000313" key="2">
    <source>
        <dbReference type="EMBL" id="GMN49566.1"/>
    </source>
</evidence>
<dbReference type="EMBL" id="BTGU01000031">
    <property type="protein sequence ID" value="GMN49566.1"/>
    <property type="molecule type" value="Genomic_DNA"/>
</dbReference>
<organism evidence="2 3">
    <name type="scientific">Ficus carica</name>
    <name type="common">Common fig</name>
    <dbReference type="NCBI Taxonomy" id="3494"/>
    <lineage>
        <taxon>Eukaryota</taxon>
        <taxon>Viridiplantae</taxon>
        <taxon>Streptophyta</taxon>
        <taxon>Embryophyta</taxon>
        <taxon>Tracheophyta</taxon>
        <taxon>Spermatophyta</taxon>
        <taxon>Magnoliopsida</taxon>
        <taxon>eudicotyledons</taxon>
        <taxon>Gunneridae</taxon>
        <taxon>Pentapetalae</taxon>
        <taxon>rosids</taxon>
        <taxon>fabids</taxon>
        <taxon>Rosales</taxon>
        <taxon>Moraceae</taxon>
        <taxon>Ficeae</taxon>
        <taxon>Ficus</taxon>
    </lineage>
</organism>
<comment type="caution">
    <text evidence="2">The sequence shown here is derived from an EMBL/GenBank/DDBJ whole genome shotgun (WGS) entry which is preliminary data.</text>
</comment>
<evidence type="ECO:0000313" key="3">
    <source>
        <dbReference type="Proteomes" id="UP001187192"/>
    </source>
</evidence>
<proteinExistence type="predicted"/>